<keyword evidence="2" id="KW-0472">Membrane</keyword>
<reference evidence="3" key="1">
    <citation type="journal article" date="2023" name="Mol. Phylogenet. Evol.">
        <title>Genome-scale phylogeny and comparative genomics of the fungal order Sordariales.</title>
        <authorList>
            <person name="Hensen N."/>
            <person name="Bonometti L."/>
            <person name="Westerberg I."/>
            <person name="Brannstrom I.O."/>
            <person name="Guillou S."/>
            <person name="Cros-Aarteil S."/>
            <person name="Calhoun S."/>
            <person name="Haridas S."/>
            <person name="Kuo A."/>
            <person name="Mondo S."/>
            <person name="Pangilinan J."/>
            <person name="Riley R."/>
            <person name="LaButti K."/>
            <person name="Andreopoulos B."/>
            <person name="Lipzen A."/>
            <person name="Chen C."/>
            <person name="Yan M."/>
            <person name="Daum C."/>
            <person name="Ng V."/>
            <person name="Clum A."/>
            <person name="Steindorff A."/>
            <person name="Ohm R.A."/>
            <person name="Martin F."/>
            <person name="Silar P."/>
            <person name="Natvig D.O."/>
            <person name="Lalanne C."/>
            <person name="Gautier V."/>
            <person name="Ament-Velasquez S.L."/>
            <person name="Kruys A."/>
            <person name="Hutchinson M.I."/>
            <person name="Powell A.J."/>
            <person name="Barry K."/>
            <person name="Miller A.N."/>
            <person name="Grigoriev I.V."/>
            <person name="Debuchy R."/>
            <person name="Gladieux P."/>
            <person name="Hiltunen Thoren M."/>
            <person name="Johannesson H."/>
        </authorList>
    </citation>
    <scope>NUCLEOTIDE SEQUENCE</scope>
    <source>
        <strain evidence="3">CBS 168.71</strain>
    </source>
</reference>
<dbReference type="EMBL" id="JAUEPN010000003">
    <property type="protein sequence ID" value="KAK3297650.1"/>
    <property type="molecule type" value="Genomic_DNA"/>
</dbReference>
<evidence type="ECO:0000313" key="3">
    <source>
        <dbReference type="EMBL" id="KAK3297650.1"/>
    </source>
</evidence>
<dbReference type="AlphaFoldDB" id="A0AAE0LUC2"/>
<organism evidence="3 4">
    <name type="scientific">Chaetomium fimeti</name>
    <dbReference type="NCBI Taxonomy" id="1854472"/>
    <lineage>
        <taxon>Eukaryota</taxon>
        <taxon>Fungi</taxon>
        <taxon>Dikarya</taxon>
        <taxon>Ascomycota</taxon>
        <taxon>Pezizomycotina</taxon>
        <taxon>Sordariomycetes</taxon>
        <taxon>Sordariomycetidae</taxon>
        <taxon>Sordariales</taxon>
        <taxon>Chaetomiaceae</taxon>
        <taxon>Chaetomium</taxon>
    </lineage>
</organism>
<keyword evidence="2" id="KW-1133">Transmembrane helix</keyword>
<protein>
    <submittedName>
        <fullName evidence="3">Uncharacterized protein</fullName>
    </submittedName>
</protein>
<sequence length="290" mass="31186">MASATASIPRFLLPQSGLIWRRAAPTPTSASAPGRIFLRLASTKPNPPPGGRVLAKPERFNPPSHGARLPKNTPPRHYGGDLSYEEVSAQAVRDYPGMAPPEHTLAHKFLHNRWIHVVITVGTLTTLAIFTFTLSFKETSPFADMLPSTSDFLHQPLASARMVVEVVRLHEAHKTARINEKRRRNVDDVAKRAAYRKAHGMPDEVGLFNQPMARIRPDADAGADAGVDDASPVAVGRGGEEAAVPVGAAAAAVAGSSEAKKDGGHEARRLTEGERQAVVDKAKKGWLGIF</sequence>
<dbReference type="Proteomes" id="UP001278766">
    <property type="component" value="Unassembled WGS sequence"/>
</dbReference>
<evidence type="ECO:0000256" key="2">
    <source>
        <dbReference type="SAM" id="Phobius"/>
    </source>
</evidence>
<dbReference type="GeneID" id="87842925"/>
<dbReference type="RefSeq" id="XP_062661164.1">
    <property type="nucleotide sequence ID" value="XM_062805977.1"/>
</dbReference>
<name>A0AAE0LUC2_9PEZI</name>
<keyword evidence="2" id="KW-0812">Transmembrane</keyword>
<reference evidence="3" key="2">
    <citation type="submission" date="2023-06" db="EMBL/GenBank/DDBJ databases">
        <authorList>
            <consortium name="Lawrence Berkeley National Laboratory"/>
            <person name="Haridas S."/>
            <person name="Hensen N."/>
            <person name="Bonometti L."/>
            <person name="Westerberg I."/>
            <person name="Brannstrom I.O."/>
            <person name="Guillou S."/>
            <person name="Cros-Aarteil S."/>
            <person name="Calhoun S."/>
            <person name="Kuo A."/>
            <person name="Mondo S."/>
            <person name="Pangilinan J."/>
            <person name="Riley R."/>
            <person name="Labutti K."/>
            <person name="Andreopoulos B."/>
            <person name="Lipzen A."/>
            <person name="Chen C."/>
            <person name="Yanf M."/>
            <person name="Daum C."/>
            <person name="Ng V."/>
            <person name="Clum A."/>
            <person name="Steindorff A."/>
            <person name="Ohm R."/>
            <person name="Martin F."/>
            <person name="Silar P."/>
            <person name="Natvig D."/>
            <person name="Lalanne C."/>
            <person name="Gautier V."/>
            <person name="Ament-Velasquez S.L."/>
            <person name="Kruys A."/>
            <person name="Hutchinson M.I."/>
            <person name="Powell A.J."/>
            <person name="Barry K."/>
            <person name="Miller A.N."/>
            <person name="Grigoriev I.V."/>
            <person name="Debuchy R."/>
            <person name="Gladieux P."/>
            <person name="Thoren M.H."/>
            <person name="Johannesson H."/>
        </authorList>
    </citation>
    <scope>NUCLEOTIDE SEQUENCE</scope>
    <source>
        <strain evidence="3">CBS 168.71</strain>
    </source>
</reference>
<evidence type="ECO:0000256" key="1">
    <source>
        <dbReference type="SAM" id="MobiDB-lite"/>
    </source>
</evidence>
<comment type="caution">
    <text evidence="3">The sequence shown here is derived from an EMBL/GenBank/DDBJ whole genome shotgun (WGS) entry which is preliminary data.</text>
</comment>
<evidence type="ECO:0000313" key="4">
    <source>
        <dbReference type="Proteomes" id="UP001278766"/>
    </source>
</evidence>
<keyword evidence="4" id="KW-1185">Reference proteome</keyword>
<accession>A0AAE0LUC2</accession>
<feature type="transmembrane region" description="Helical" evidence="2">
    <location>
        <begin position="114"/>
        <end position="136"/>
    </location>
</feature>
<proteinExistence type="predicted"/>
<gene>
    <name evidence="3" type="ORF">B0H64DRAFT_431543</name>
</gene>
<feature type="region of interest" description="Disordered" evidence="1">
    <location>
        <begin position="57"/>
        <end position="76"/>
    </location>
</feature>